<organism evidence="2 3">
    <name type="scientific">Panaeolus cyanescens</name>
    <dbReference type="NCBI Taxonomy" id="181874"/>
    <lineage>
        <taxon>Eukaryota</taxon>
        <taxon>Fungi</taxon>
        <taxon>Dikarya</taxon>
        <taxon>Basidiomycota</taxon>
        <taxon>Agaricomycotina</taxon>
        <taxon>Agaricomycetes</taxon>
        <taxon>Agaricomycetidae</taxon>
        <taxon>Agaricales</taxon>
        <taxon>Agaricineae</taxon>
        <taxon>Galeropsidaceae</taxon>
        <taxon>Panaeolus</taxon>
    </lineage>
</organism>
<name>A0A409XC22_9AGAR</name>
<dbReference type="Proteomes" id="UP000284842">
    <property type="component" value="Unassembled WGS sequence"/>
</dbReference>
<comment type="caution">
    <text evidence="2">The sequence shown here is derived from an EMBL/GenBank/DDBJ whole genome shotgun (WGS) entry which is preliminary data.</text>
</comment>
<dbReference type="InParanoid" id="A0A409XC22"/>
<sequence length="178" mass="20094">MERGPRYKVTALPGFDCSSKYFTRSAPGLDIQQLNPNIDPEGNLTSLINHQWVHTSDNIVVYKQLQKSSNDDIPSAHDSYSMNATNPSIFNIGDVVEASITFSAFRLQNKKSEAALIERMRSSYSVVQRFRNNPQLKRKNPFEEDCGGESTESTDDNSIVNDDHSLSEAHRAIRMRLL</sequence>
<evidence type="ECO:0000313" key="3">
    <source>
        <dbReference type="Proteomes" id="UP000284842"/>
    </source>
</evidence>
<keyword evidence="3" id="KW-1185">Reference proteome</keyword>
<dbReference type="EMBL" id="NHTK01004081">
    <property type="protein sequence ID" value="PPQ88296.1"/>
    <property type="molecule type" value="Genomic_DNA"/>
</dbReference>
<proteinExistence type="predicted"/>
<accession>A0A409XC22</accession>
<gene>
    <name evidence="2" type="ORF">CVT24_002914</name>
</gene>
<evidence type="ECO:0000313" key="2">
    <source>
        <dbReference type="EMBL" id="PPQ88296.1"/>
    </source>
</evidence>
<dbReference type="OrthoDB" id="3269456at2759"/>
<evidence type="ECO:0000256" key="1">
    <source>
        <dbReference type="SAM" id="MobiDB-lite"/>
    </source>
</evidence>
<dbReference type="AlphaFoldDB" id="A0A409XC22"/>
<protein>
    <submittedName>
        <fullName evidence="2">Uncharacterized protein</fullName>
    </submittedName>
</protein>
<feature type="compositionally biased region" description="Acidic residues" evidence="1">
    <location>
        <begin position="143"/>
        <end position="155"/>
    </location>
</feature>
<feature type="region of interest" description="Disordered" evidence="1">
    <location>
        <begin position="135"/>
        <end position="163"/>
    </location>
</feature>
<reference evidence="2 3" key="1">
    <citation type="journal article" date="2018" name="Evol. Lett.">
        <title>Horizontal gene cluster transfer increased hallucinogenic mushroom diversity.</title>
        <authorList>
            <person name="Reynolds H.T."/>
            <person name="Vijayakumar V."/>
            <person name="Gluck-Thaler E."/>
            <person name="Korotkin H.B."/>
            <person name="Matheny P.B."/>
            <person name="Slot J.C."/>
        </authorList>
    </citation>
    <scope>NUCLEOTIDE SEQUENCE [LARGE SCALE GENOMIC DNA]</scope>
    <source>
        <strain evidence="2 3">2629</strain>
    </source>
</reference>